<sequence length="98" mass="10935">MIAMWVLVGLASSKETLKSGFSPFSSRVQTPLGPRKSGIPADVLIPAPVWPHGSWDQLPKELGGQGLSYMELSVKWKQLVEENADFYVEQDKYKSKLK</sequence>
<evidence type="ECO:0000313" key="1">
    <source>
        <dbReference type="EMBL" id="ABC86378.1"/>
    </source>
</evidence>
<name>Q29QS4_DROME</name>
<dbReference type="EMBL" id="BT024316">
    <property type="protein sequence ID" value="ABC86378.1"/>
    <property type="molecule type" value="mRNA"/>
</dbReference>
<organism evidence="1">
    <name type="scientific">Drosophila melanogaster</name>
    <name type="common">Fruit fly</name>
    <dbReference type="NCBI Taxonomy" id="7227"/>
    <lineage>
        <taxon>Eukaryota</taxon>
        <taxon>Metazoa</taxon>
        <taxon>Ecdysozoa</taxon>
        <taxon>Arthropoda</taxon>
        <taxon>Hexapoda</taxon>
        <taxon>Insecta</taxon>
        <taxon>Pterygota</taxon>
        <taxon>Neoptera</taxon>
        <taxon>Endopterygota</taxon>
        <taxon>Diptera</taxon>
        <taxon>Brachycera</taxon>
        <taxon>Muscomorpha</taxon>
        <taxon>Ephydroidea</taxon>
        <taxon>Drosophilidae</taxon>
        <taxon>Drosophila</taxon>
        <taxon>Sophophora</taxon>
    </lineage>
</organism>
<accession>Q29QS4</accession>
<reference evidence="1" key="1">
    <citation type="submission" date="2006-01" db="EMBL/GenBank/DDBJ databases">
        <authorList>
            <person name="Stapleton M."/>
            <person name="Carlson J."/>
            <person name="Chavez C."/>
            <person name="Frise E."/>
            <person name="George R."/>
            <person name="Pacleb J."/>
            <person name="Park S."/>
            <person name="Wan K."/>
            <person name="Yu C."/>
            <person name="Celniker S."/>
        </authorList>
    </citation>
    <scope>NUCLEOTIDE SEQUENCE</scope>
</reference>
<dbReference type="OrthoDB" id="6682367at2759"/>
<protein>
    <submittedName>
        <fullName evidence="1">IP11347p</fullName>
    </submittedName>
</protein>
<dbReference type="AlphaFoldDB" id="Q29QS4"/>
<dbReference type="Gene3D" id="1.20.5.1200">
    <property type="entry name" value="Alpha-tocopherol transfer"/>
    <property type="match status" value="1"/>
</dbReference>
<dbReference type="VEuPathDB" id="VectorBase:FBgn0038966"/>
<proteinExistence type="evidence at transcript level"/>
<dbReference type="ExpressionAtlas" id="Q29QS4">
    <property type="expression patterns" value="baseline and differential"/>
</dbReference>